<dbReference type="NCBIfam" id="TIGR04267">
    <property type="entry name" value="mod_HExxH"/>
    <property type="match status" value="1"/>
</dbReference>
<organism evidence="1 2">
    <name type="scientific">Streptomyces osmaniensis</name>
    <dbReference type="NCBI Taxonomy" id="593134"/>
    <lineage>
        <taxon>Bacteria</taxon>
        <taxon>Bacillati</taxon>
        <taxon>Actinomycetota</taxon>
        <taxon>Actinomycetes</taxon>
        <taxon>Kitasatosporales</taxon>
        <taxon>Streptomycetaceae</taxon>
        <taxon>Streptomyces</taxon>
    </lineage>
</organism>
<dbReference type="Proteomes" id="UP001500707">
    <property type="component" value="Unassembled WGS sequence"/>
</dbReference>
<name>A0ABP6YXF7_9ACTN</name>
<gene>
    <name evidence="1" type="ORF">GCM10022295_88320</name>
</gene>
<dbReference type="RefSeq" id="WP_346186560.1">
    <property type="nucleotide sequence ID" value="NZ_BAABCE010000030.1"/>
</dbReference>
<keyword evidence="2" id="KW-1185">Reference proteome</keyword>
<comment type="caution">
    <text evidence="1">The sequence shown here is derived from an EMBL/GenBank/DDBJ whole genome shotgun (WGS) entry which is preliminary data.</text>
</comment>
<accession>A0ABP6YXF7</accession>
<sequence>MTDVGHLGVYEVSEASLEAIASGAPTPADLVQLQSVEKSMQRLLWRSVFERLSGIPHDSLGALDPPANAWQLLTEAHERSPEAVEAVMEDPFLRAWAIALLRRFDEPDGERDGGDGAFDASRSPIWVDVAQFHAAAAAAAIRAGLPAAIKVATSAGRVWLPTLGVAMCLDTDAWSVAQVRSLDSGAVVEGVERTVLVRNAREGADPNWQPLLQASRGLRLDCVTPHRDFGYQLRSVAETQEDAAEWRSRLTAAEDLLAARLPGDRAVVAAMVSTIVPLSPPVLDPLSVASASSPDAFGAVGMSLPPDAAHTAASLIHEARHQQLNALLLLTPLVEERDTLGRDDDAVHYAPWRSDPRPALGLCHGVTAFAGVAGFWRVQRGEAVDEREALRAHFEFAVLRQQVHEGATGLLASGRLTDPGEIFARALLRTIESWLSEPVPETPARLARGVCEARRSTWRLRHLTLDTADARSLAEGWRSRSATSTVARAVPRPQPELVRPDARGALSRLYVSRPEEFAEKRLRARGEVAVQMDVISGDRSGAEHWYRERISEHPDDSEFWVGWAAVWAQDARPPAAHLLMERPEVAKNVYDYLVADGEIVDPLALSEWLASRVLSHEDGVSLSSGAIGA</sequence>
<dbReference type="InterPro" id="IPR026337">
    <property type="entry name" value="AKG_HExxH"/>
</dbReference>
<reference evidence="2" key="1">
    <citation type="journal article" date="2019" name="Int. J. Syst. Evol. Microbiol.">
        <title>The Global Catalogue of Microorganisms (GCM) 10K type strain sequencing project: providing services to taxonomists for standard genome sequencing and annotation.</title>
        <authorList>
            <consortium name="The Broad Institute Genomics Platform"/>
            <consortium name="The Broad Institute Genome Sequencing Center for Infectious Disease"/>
            <person name="Wu L."/>
            <person name="Ma J."/>
        </authorList>
    </citation>
    <scope>NUCLEOTIDE SEQUENCE [LARGE SCALE GENOMIC DNA]</scope>
    <source>
        <strain evidence="2">JCM 17656</strain>
    </source>
</reference>
<proteinExistence type="predicted"/>
<dbReference type="EMBL" id="BAABCE010000030">
    <property type="protein sequence ID" value="GAA3593066.1"/>
    <property type="molecule type" value="Genomic_DNA"/>
</dbReference>
<evidence type="ECO:0000313" key="2">
    <source>
        <dbReference type="Proteomes" id="UP001500707"/>
    </source>
</evidence>
<protein>
    <submittedName>
        <fullName evidence="1">HEXXH motif domain-containing protein</fullName>
    </submittedName>
</protein>
<evidence type="ECO:0000313" key="1">
    <source>
        <dbReference type="EMBL" id="GAA3593066.1"/>
    </source>
</evidence>